<keyword evidence="3" id="KW-0472">Membrane</keyword>
<dbReference type="Gene3D" id="2.50.20.10">
    <property type="entry name" value="Lipoprotein localisation LolA/LolB/LppX"/>
    <property type="match status" value="1"/>
</dbReference>
<protein>
    <recommendedName>
        <fullName evidence="4">Putative zinc-finger domain-containing protein</fullName>
    </recommendedName>
</protein>
<name>A0ABP9FGC5_9ACTN</name>
<sequence>MAKGPCEKFLRDLSAYVDGTLSPKRWEQVSYHLAGCSGCNAEVQAISDVCSKLSTCRSSQTPESLAARLESIAGEHAATPLYMTPGEGGLPSQRRRRVQLACQSGVALIAVMVSAVVIAVLVAPSPLKVADPVKAAREQYSRSLTAISVNEAVGAMLLANERGADFGASESYLPLTSETESLPITRELAANLLRRAADADYSLTGTQRVWVSDGEGRYRTADVRTTKKAGYGAHLEVLDVRGNLFGSAFLPEIGTRPVEAPWGWEYVRSGTTEQVAGRNAVRIQANAEGLPVAKWWVDAATGVMLWAERYDALGRVNLAVGYKQLSLDEASFTTDDGVQLIALQPASPSDEQTWCLGLATCPREVGGMTLVAYSSSDQTDPPSMNLVYSDGYHTAVVGWTAGVLGDDALTLTERSTDMAVDVWQSGDAVLSVACDCAPAVMQEIAAALPERKAHHQSIGEKIAGGLARLTRVG</sequence>
<accession>A0ABP9FGC5</accession>
<keyword evidence="3" id="KW-0812">Transmembrane</keyword>
<feature type="transmembrane region" description="Helical" evidence="3">
    <location>
        <begin position="100"/>
        <end position="123"/>
    </location>
</feature>
<gene>
    <name evidence="5" type="ORF">GCM10025789_13750</name>
</gene>
<proteinExistence type="predicted"/>
<keyword evidence="3" id="KW-1133">Transmembrane helix</keyword>
<dbReference type="EMBL" id="BAABLV010000020">
    <property type="protein sequence ID" value="GAA4897134.1"/>
    <property type="molecule type" value="Genomic_DNA"/>
</dbReference>
<keyword evidence="2" id="KW-0804">Transcription</keyword>
<keyword evidence="1" id="KW-0805">Transcription regulation</keyword>
<dbReference type="Gene3D" id="1.10.10.1320">
    <property type="entry name" value="Anti-sigma factor, zinc-finger domain"/>
    <property type="match status" value="1"/>
</dbReference>
<keyword evidence="6" id="KW-1185">Reference proteome</keyword>
<dbReference type="RefSeq" id="WP_345580941.1">
    <property type="nucleotide sequence ID" value="NZ_BAABLV010000020.1"/>
</dbReference>
<evidence type="ECO:0000313" key="5">
    <source>
        <dbReference type="EMBL" id="GAA4897134.1"/>
    </source>
</evidence>
<dbReference type="InterPro" id="IPR041916">
    <property type="entry name" value="Anti_sigma_zinc_sf"/>
</dbReference>
<evidence type="ECO:0000256" key="1">
    <source>
        <dbReference type="ARBA" id="ARBA00023015"/>
    </source>
</evidence>
<dbReference type="InterPro" id="IPR027383">
    <property type="entry name" value="Znf_put"/>
</dbReference>
<comment type="caution">
    <text evidence="5">The sequence shown here is derived from an EMBL/GenBank/DDBJ whole genome shotgun (WGS) entry which is preliminary data.</text>
</comment>
<evidence type="ECO:0000259" key="4">
    <source>
        <dbReference type="Pfam" id="PF13490"/>
    </source>
</evidence>
<dbReference type="Proteomes" id="UP001501521">
    <property type="component" value="Unassembled WGS sequence"/>
</dbReference>
<organism evidence="5 6">
    <name type="scientific">Tessaracoccus lubricantis</name>
    <dbReference type="NCBI Taxonomy" id="545543"/>
    <lineage>
        <taxon>Bacteria</taxon>
        <taxon>Bacillati</taxon>
        <taxon>Actinomycetota</taxon>
        <taxon>Actinomycetes</taxon>
        <taxon>Propionibacteriales</taxon>
        <taxon>Propionibacteriaceae</taxon>
        <taxon>Tessaracoccus</taxon>
    </lineage>
</organism>
<evidence type="ECO:0000256" key="3">
    <source>
        <dbReference type="SAM" id="Phobius"/>
    </source>
</evidence>
<evidence type="ECO:0000256" key="2">
    <source>
        <dbReference type="ARBA" id="ARBA00023163"/>
    </source>
</evidence>
<evidence type="ECO:0000313" key="6">
    <source>
        <dbReference type="Proteomes" id="UP001501521"/>
    </source>
</evidence>
<feature type="domain" description="Putative zinc-finger" evidence="4">
    <location>
        <begin position="6"/>
        <end position="39"/>
    </location>
</feature>
<reference evidence="6" key="1">
    <citation type="journal article" date="2019" name="Int. J. Syst. Evol. Microbiol.">
        <title>The Global Catalogue of Microorganisms (GCM) 10K type strain sequencing project: providing services to taxonomists for standard genome sequencing and annotation.</title>
        <authorList>
            <consortium name="The Broad Institute Genomics Platform"/>
            <consortium name="The Broad Institute Genome Sequencing Center for Infectious Disease"/>
            <person name="Wu L."/>
            <person name="Ma J."/>
        </authorList>
    </citation>
    <scope>NUCLEOTIDE SEQUENCE [LARGE SCALE GENOMIC DNA]</scope>
    <source>
        <strain evidence="6">JCM 19125</strain>
    </source>
</reference>
<dbReference type="Pfam" id="PF13490">
    <property type="entry name" value="zf-HC2"/>
    <property type="match status" value="1"/>
</dbReference>